<feature type="region of interest" description="Disordered" evidence="1">
    <location>
        <begin position="248"/>
        <end position="285"/>
    </location>
</feature>
<name>A0A8H7P2I1_9APHY</name>
<feature type="compositionally biased region" description="Low complexity" evidence="1">
    <location>
        <begin position="445"/>
        <end position="457"/>
    </location>
</feature>
<accession>A0A8H7P2I1</accession>
<dbReference type="AlphaFoldDB" id="A0A8H7P2I1"/>
<dbReference type="EMBL" id="JADOXO010000088">
    <property type="protein sequence ID" value="KAF9814358.1"/>
    <property type="molecule type" value="Genomic_DNA"/>
</dbReference>
<feature type="region of interest" description="Disordered" evidence="1">
    <location>
        <begin position="445"/>
        <end position="472"/>
    </location>
</feature>
<dbReference type="Proteomes" id="UP000639403">
    <property type="component" value="Unassembled WGS sequence"/>
</dbReference>
<proteinExistence type="predicted"/>
<feature type="compositionally biased region" description="Basic and acidic residues" evidence="1">
    <location>
        <begin position="460"/>
        <end position="470"/>
    </location>
</feature>
<comment type="caution">
    <text evidence="2">The sequence shown here is derived from an EMBL/GenBank/DDBJ whole genome shotgun (WGS) entry which is preliminary data.</text>
</comment>
<evidence type="ECO:0000313" key="3">
    <source>
        <dbReference type="Proteomes" id="UP000639403"/>
    </source>
</evidence>
<organism evidence="2 3">
    <name type="scientific">Rhodonia placenta</name>
    <dbReference type="NCBI Taxonomy" id="104341"/>
    <lineage>
        <taxon>Eukaryota</taxon>
        <taxon>Fungi</taxon>
        <taxon>Dikarya</taxon>
        <taxon>Basidiomycota</taxon>
        <taxon>Agaricomycotina</taxon>
        <taxon>Agaricomycetes</taxon>
        <taxon>Polyporales</taxon>
        <taxon>Adustoporiaceae</taxon>
        <taxon>Rhodonia</taxon>
    </lineage>
</organism>
<evidence type="ECO:0000313" key="2">
    <source>
        <dbReference type="EMBL" id="KAF9814358.1"/>
    </source>
</evidence>
<reference evidence="2" key="2">
    <citation type="journal article" name="Front. Microbiol.">
        <title>Degradative Capacity of Two Strains of Rhodonia placenta: From Phenotype to Genotype.</title>
        <authorList>
            <person name="Kolle M."/>
            <person name="Horta M.A.C."/>
            <person name="Nowrousian M."/>
            <person name="Ohm R.A."/>
            <person name="Benz J.P."/>
            <person name="Pilgard A."/>
        </authorList>
    </citation>
    <scope>NUCLEOTIDE SEQUENCE</scope>
    <source>
        <strain evidence="2">FPRL280</strain>
    </source>
</reference>
<evidence type="ECO:0000256" key="1">
    <source>
        <dbReference type="SAM" id="MobiDB-lite"/>
    </source>
</evidence>
<gene>
    <name evidence="2" type="ORF">IEO21_05153</name>
</gene>
<reference evidence="2" key="1">
    <citation type="submission" date="2020-11" db="EMBL/GenBank/DDBJ databases">
        <authorList>
            <person name="Koelle M."/>
            <person name="Horta M.A.C."/>
            <person name="Nowrousian M."/>
            <person name="Ohm R.A."/>
            <person name="Benz P."/>
            <person name="Pilgard A."/>
        </authorList>
    </citation>
    <scope>NUCLEOTIDE SEQUENCE</scope>
    <source>
        <strain evidence="2">FPRL280</strain>
    </source>
</reference>
<protein>
    <submittedName>
        <fullName evidence="2">Uncharacterized protein</fullName>
    </submittedName>
</protein>
<sequence>MKKSKIISARTTFRTLMLWARAQIGPGVISTNHSKMEKLYELVSNHIEDTDAGKMQADQPPVECQDLAFVLADFARLVTIHVISLNRHWTEEDVIPGAEHWHDIWSPQQGPDWIDETSAAIEEVHRWRAEVLDGSGSGHLPIVKHLCDEQRAFNGFGRHLSHDFVYSIGIHPGMPASDVCRDDALFSQWTSQQYLIRVANIPNSENPFAFNDISNQRYLSGSVLVYHKQCVYVPAELNDRLARAGMYDPSHIIGNKPDPKAPGRPGRRKKGRTGLPGRPAKQPRVQTLQDRSELGLWGVIQELRSAQGSDFSIRAGCRTQPAPHGEASSSTTWESALGTYVRSSPGILSRLDNGRPHRRLSRTLATSRPLASGAGFSTTIGVSKQGGGAVARDMCNMPDRGVDSWMRPDVDTSCAGIVCAVMRVREVMSERGTYADSGARNCICSSSGPSAKGSSPARGDVTDAMRRRDGGGGGARRLLVRYCRSTGEDADTDAGVVRAASAARLCAEAAAAERFLLGMRDQDDWADTMGDGCRVRKWREGAAAMLLRFEWVYDGAEVRGRVEGLLSCYCVAVKTESGTFIQSAALRSSGRGDDET</sequence>